<sequence length="74" mass="8501">MKVFARLRLIREDCNHLEAIEERVILLVGPQRCQEDSRTLRCPCLELNKDRVLSDDAPPVLLVSTDDNAIRGDR</sequence>
<evidence type="ECO:0000313" key="2">
    <source>
        <dbReference type="WBParaSite" id="ACAC_0001184301-mRNA-1"/>
    </source>
</evidence>
<proteinExistence type="predicted"/>
<evidence type="ECO:0000313" key="1">
    <source>
        <dbReference type="Proteomes" id="UP000035642"/>
    </source>
</evidence>
<protein>
    <submittedName>
        <fullName evidence="2">SP-RING-type domain-containing protein</fullName>
    </submittedName>
</protein>
<dbReference type="WBParaSite" id="ACAC_0001184301-mRNA-1">
    <property type="protein sequence ID" value="ACAC_0001184301-mRNA-1"/>
    <property type="gene ID" value="ACAC_0001184301"/>
</dbReference>
<accession>A0A0K0DK39</accession>
<dbReference type="AlphaFoldDB" id="A0A0K0DK39"/>
<reference evidence="1" key="1">
    <citation type="submission" date="2012-09" db="EMBL/GenBank/DDBJ databases">
        <authorList>
            <person name="Martin A.A."/>
        </authorList>
    </citation>
    <scope>NUCLEOTIDE SEQUENCE</scope>
</reference>
<name>A0A0K0DK39_ANGCA</name>
<organism evidence="1 2">
    <name type="scientific">Angiostrongylus cantonensis</name>
    <name type="common">Rat lungworm</name>
    <dbReference type="NCBI Taxonomy" id="6313"/>
    <lineage>
        <taxon>Eukaryota</taxon>
        <taxon>Metazoa</taxon>
        <taxon>Ecdysozoa</taxon>
        <taxon>Nematoda</taxon>
        <taxon>Chromadorea</taxon>
        <taxon>Rhabditida</taxon>
        <taxon>Rhabditina</taxon>
        <taxon>Rhabditomorpha</taxon>
        <taxon>Strongyloidea</taxon>
        <taxon>Metastrongylidae</taxon>
        <taxon>Angiostrongylus</taxon>
    </lineage>
</organism>
<reference evidence="2" key="2">
    <citation type="submission" date="2017-02" db="UniProtKB">
        <authorList>
            <consortium name="WormBaseParasite"/>
        </authorList>
    </citation>
    <scope>IDENTIFICATION</scope>
</reference>
<dbReference type="Proteomes" id="UP000035642">
    <property type="component" value="Unassembled WGS sequence"/>
</dbReference>
<keyword evidence="1" id="KW-1185">Reference proteome</keyword>